<feature type="region of interest" description="Disordered" evidence="1">
    <location>
        <begin position="330"/>
        <end position="372"/>
    </location>
</feature>
<feature type="compositionally biased region" description="Polar residues" evidence="1">
    <location>
        <begin position="362"/>
        <end position="372"/>
    </location>
</feature>
<feature type="compositionally biased region" description="Polar residues" evidence="1">
    <location>
        <begin position="149"/>
        <end position="159"/>
    </location>
</feature>
<evidence type="ECO:0000313" key="2">
    <source>
        <dbReference type="EMBL" id="KTB00273.1"/>
    </source>
</evidence>
<organism evidence="2 3">
    <name type="scientific">Candida glabrata</name>
    <name type="common">Yeast</name>
    <name type="synonym">Torulopsis glabrata</name>
    <dbReference type="NCBI Taxonomy" id="5478"/>
    <lineage>
        <taxon>Eukaryota</taxon>
        <taxon>Fungi</taxon>
        <taxon>Dikarya</taxon>
        <taxon>Ascomycota</taxon>
        <taxon>Saccharomycotina</taxon>
        <taxon>Saccharomycetes</taxon>
        <taxon>Saccharomycetales</taxon>
        <taxon>Saccharomycetaceae</taxon>
        <taxon>Nakaseomyces</taxon>
    </lineage>
</organism>
<dbReference type="OMA" id="HERYNMR"/>
<dbReference type="VEuPathDB" id="FungiDB:CAGL0F06787g"/>
<dbReference type="GO" id="GO:0030071">
    <property type="term" value="P:regulation of mitotic metaphase/anaphase transition"/>
    <property type="evidence" value="ECO:0007669"/>
    <property type="project" value="InterPro"/>
</dbReference>
<name>A0A0W0CT73_CANGB</name>
<protein>
    <submittedName>
        <fullName evidence="2">Anaphase-promoting complex subunit MND2</fullName>
    </submittedName>
</protein>
<dbReference type="VEuPathDB" id="FungiDB:B1J91_F06787g"/>
<feature type="region of interest" description="Disordered" evidence="1">
    <location>
        <begin position="52"/>
        <end position="74"/>
    </location>
</feature>
<feature type="compositionally biased region" description="Acidic residues" evidence="1">
    <location>
        <begin position="225"/>
        <end position="237"/>
    </location>
</feature>
<evidence type="ECO:0000313" key="3">
    <source>
        <dbReference type="Proteomes" id="UP000054886"/>
    </source>
</evidence>
<dbReference type="PIRSF" id="PIRSF022699">
    <property type="entry name" value="MND2"/>
    <property type="match status" value="1"/>
</dbReference>
<dbReference type="PhylomeDB" id="A0A0W0CT73"/>
<reference evidence="2 3" key="1">
    <citation type="submission" date="2015-10" db="EMBL/GenBank/DDBJ databases">
        <title>Draft genomes sequences of Candida glabrata isolates 1A, 1B, 2A, 2B, 3A and 3B.</title>
        <authorList>
            <person name="Haavelsrud O.E."/>
            <person name="Gaustad P."/>
        </authorList>
    </citation>
    <scope>NUCLEOTIDE SEQUENCE [LARGE SCALE GENOMIC DNA]</scope>
    <source>
        <strain evidence="2">910700640</strain>
    </source>
</reference>
<dbReference type="VEuPathDB" id="FungiDB:GWK60_F06369"/>
<sequence length="372" mass="41919">MDSIVPGVELLDGSESQSLLNIALFEQIKEKLNRQQGLRHKNNAAHLRGQIGLREGTVNNESEDENQGDEAPYIPPLSAYSATSDEPYLPLRSIKKGCFKVSIAAMKYDDFERRMYQIRKTGWHTLKPIGVAKTMAEIRREQRHKKEGSSNPESSQPETATEPDVDMLHQENINVAYTATNNRAYSNNTDVGAAIQNQERVLETSVEPQNRDNSFSVQGIGQDVNEGEEEEDEEDEISYDYDAEFARVEVEDEESDFQNRSNFFDSSNISDLNHGVTAGINDNEATGGLSIQQFVETTAPNQNPYDDVYDESESNTRRVHLDPDESIDRISSDFVSDNQEFTEMPTVDISDTINESDIMRSSRVSSLQNQQQ</sequence>
<gene>
    <name evidence="2" type="ORF">AO440_001384</name>
</gene>
<dbReference type="VEuPathDB" id="FungiDB:GVI51_F06391"/>
<accession>A0A0W0CT73</accession>
<dbReference type="Proteomes" id="UP000054886">
    <property type="component" value="Unassembled WGS sequence"/>
</dbReference>
<evidence type="ECO:0000256" key="1">
    <source>
        <dbReference type="SAM" id="MobiDB-lite"/>
    </source>
</evidence>
<feature type="region of interest" description="Disordered" evidence="1">
    <location>
        <begin position="139"/>
        <end position="165"/>
    </location>
</feature>
<feature type="region of interest" description="Disordered" evidence="1">
    <location>
        <begin position="203"/>
        <end position="237"/>
    </location>
</feature>
<feature type="compositionally biased region" description="Polar residues" evidence="1">
    <location>
        <begin position="206"/>
        <end position="219"/>
    </location>
</feature>
<dbReference type="InterPro" id="IPR008402">
    <property type="entry name" value="APC_su15/mnd2"/>
</dbReference>
<comment type="caution">
    <text evidence="2">The sequence shown here is derived from an EMBL/GenBank/DDBJ whole genome shotgun (WGS) entry which is preliminary data.</text>
</comment>
<dbReference type="AlphaFoldDB" id="A0A0W0CT73"/>
<dbReference type="GO" id="GO:0005680">
    <property type="term" value="C:anaphase-promoting complex"/>
    <property type="evidence" value="ECO:0007669"/>
    <property type="project" value="InterPro"/>
</dbReference>
<dbReference type="GO" id="GO:0031145">
    <property type="term" value="P:anaphase-promoting complex-dependent catabolic process"/>
    <property type="evidence" value="ECO:0007669"/>
    <property type="project" value="InterPro"/>
</dbReference>
<dbReference type="InterPro" id="IPR016807">
    <property type="entry name" value="Mnd2"/>
</dbReference>
<dbReference type="Pfam" id="PF05841">
    <property type="entry name" value="Apc15p"/>
    <property type="match status" value="1"/>
</dbReference>
<proteinExistence type="predicted"/>
<dbReference type="EMBL" id="LLZZ01000140">
    <property type="protein sequence ID" value="KTB00273.1"/>
    <property type="molecule type" value="Genomic_DNA"/>
</dbReference>